<dbReference type="InterPro" id="IPR016162">
    <property type="entry name" value="Ald_DH_N"/>
</dbReference>
<dbReference type="InterPro" id="IPR016163">
    <property type="entry name" value="Ald_DH_C"/>
</dbReference>
<dbReference type="AlphaFoldDB" id="A0A507QUW1"/>
<comment type="similarity">
    <text evidence="1 6">Belongs to the aldehyde dehydrogenase family.</text>
</comment>
<organism evidence="8 9">
    <name type="scientific">Monascus purpureus</name>
    <name type="common">Red mold</name>
    <name type="synonym">Monascus anka</name>
    <dbReference type="NCBI Taxonomy" id="5098"/>
    <lineage>
        <taxon>Eukaryota</taxon>
        <taxon>Fungi</taxon>
        <taxon>Dikarya</taxon>
        <taxon>Ascomycota</taxon>
        <taxon>Pezizomycotina</taxon>
        <taxon>Eurotiomycetes</taxon>
        <taxon>Eurotiomycetidae</taxon>
        <taxon>Eurotiales</taxon>
        <taxon>Aspergillaceae</taxon>
        <taxon>Monascus</taxon>
    </lineage>
</organism>
<evidence type="ECO:0000256" key="6">
    <source>
        <dbReference type="RuleBase" id="RU003345"/>
    </source>
</evidence>
<dbReference type="Proteomes" id="UP000319663">
    <property type="component" value="Unassembled WGS sequence"/>
</dbReference>
<comment type="catalytic activity">
    <reaction evidence="4">
        <text>an aldehyde + NAD(+) + H2O = a carboxylate + NADH + 2 H(+)</text>
        <dbReference type="Rhea" id="RHEA:16185"/>
        <dbReference type="ChEBI" id="CHEBI:15377"/>
        <dbReference type="ChEBI" id="CHEBI:15378"/>
        <dbReference type="ChEBI" id="CHEBI:17478"/>
        <dbReference type="ChEBI" id="CHEBI:29067"/>
        <dbReference type="ChEBI" id="CHEBI:57540"/>
        <dbReference type="ChEBI" id="CHEBI:57945"/>
        <dbReference type="EC" id="1.2.1.3"/>
    </reaction>
</comment>
<feature type="domain" description="Aldehyde dehydrogenase" evidence="7">
    <location>
        <begin position="27"/>
        <end position="482"/>
    </location>
</feature>
<dbReference type="EMBL" id="VIFY01000072">
    <property type="protein sequence ID" value="TQB71908.1"/>
    <property type="molecule type" value="Genomic_DNA"/>
</dbReference>
<evidence type="ECO:0000256" key="4">
    <source>
        <dbReference type="ARBA" id="ARBA00049194"/>
    </source>
</evidence>
<comment type="caution">
    <text evidence="8">The sequence shown here is derived from an EMBL/GenBank/DDBJ whole genome shotgun (WGS) entry which is preliminary data.</text>
</comment>
<dbReference type="Pfam" id="PF00171">
    <property type="entry name" value="Aldedh"/>
    <property type="match status" value="1"/>
</dbReference>
<dbReference type="PANTHER" id="PTHR11699">
    <property type="entry name" value="ALDEHYDE DEHYDROGENASE-RELATED"/>
    <property type="match status" value="1"/>
</dbReference>
<name>A0A507QUW1_MONPU</name>
<evidence type="ECO:0000256" key="1">
    <source>
        <dbReference type="ARBA" id="ARBA00009986"/>
    </source>
</evidence>
<dbReference type="STRING" id="5098.A0A507QUW1"/>
<dbReference type="PROSITE" id="PS00687">
    <property type="entry name" value="ALDEHYDE_DEHYDR_GLU"/>
    <property type="match status" value="1"/>
</dbReference>
<gene>
    <name evidence="8" type="ORF">MPDQ_007213</name>
</gene>
<evidence type="ECO:0000256" key="5">
    <source>
        <dbReference type="PROSITE-ProRule" id="PRU10007"/>
    </source>
</evidence>
<feature type="active site" evidence="5">
    <location>
        <position position="248"/>
    </location>
</feature>
<evidence type="ECO:0000313" key="8">
    <source>
        <dbReference type="EMBL" id="TQB71908.1"/>
    </source>
</evidence>
<evidence type="ECO:0000313" key="9">
    <source>
        <dbReference type="Proteomes" id="UP000319663"/>
    </source>
</evidence>
<proteinExistence type="inferred from homology"/>
<dbReference type="InterPro" id="IPR016161">
    <property type="entry name" value="Ald_DH/histidinol_DH"/>
</dbReference>
<dbReference type="InterPro" id="IPR029510">
    <property type="entry name" value="Ald_DH_CS_GLU"/>
</dbReference>
<keyword evidence="2 6" id="KW-0560">Oxidoreductase</keyword>
<keyword evidence="9" id="KW-1185">Reference proteome</keyword>
<dbReference type="Gene3D" id="3.40.309.10">
    <property type="entry name" value="Aldehyde Dehydrogenase, Chain A, domain 2"/>
    <property type="match status" value="1"/>
</dbReference>
<reference evidence="8 9" key="1">
    <citation type="submission" date="2019-06" db="EMBL/GenBank/DDBJ databases">
        <title>Wine fermentation using esterase from Monascus purpureus.</title>
        <authorList>
            <person name="Geng C."/>
            <person name="Zhang Y."/>
        </authorList>
    </citation>
    <scope>NUCLEOTIDE SEQUENCE [LARGE SCALE GENOMIC DNA]</scope>
    <source>
        <strain evidence="8">HQ1</strain>
    </source>
</reference>
<evidence type="ECO:0000256" key="2">
    <source>
        <dbReference type="ARBA" id="ARBA00023002"/>
    </source>
</evidence>
<protein>
    <recommendedName>
        <fullName evidence="3">aldehyde dehydrogenase (NAD(+))</fullName>
        <ecNumber evidence="3">1.2.1.3</ecNumber>
    </recommendedName>
</protein>
<dbReference type="InterPro" id="IPR015590">
    <property type="entry name" value="Aldehyde_DH_dom"/>
</dbReference>
<dbReference type="Gene3D" id="3.40.605.10">
    <property type="entry name" value="Aldehyde Dehydrogenase, Chain A, domain 1"/>
    <property type="match status" value="1"/>
</dbReference>
<dbReference type="OrthoDB" id="310895at2759"/>
<sequence length="486" mass="52354">MSELPELSFDVFHNIVAGKPRGSSKLHHGVDPTTGKPLWNVPVATVDDVDDAVDASRKAFPAWSGLQYSERVKLLSQFADAFLKLAPQFTALLQAETGRTEGVAQIEVHWSPLWLRYPGSCTLPHQVFDDDDKVVTIHYEARGVVAAICPWNYPIMLAFGKLAPALAVGNCVIVKPSPFTPYTTLKFIELAQSIFPSGVLQVLADDGNLGPVLVNHPGIQQISFTGSTAAGKKVMEAAAKTMKKVTLELGGNDASIIMPDVEIQRIVPEVAMGAWWNSGQSCIATKRLYIHKDIYEGFLDALVKFTKSISVGCGSGGGGGPVMGPVQNEMQFMKLKGLIADCRERGYVFALDEPDGGRDDLVRQSLDAGFFLWPMIVDDPPAESALVMEEQFGPIIPCVPFSNEDAVVAAVNDTPAGLSASVWSGSIDAAQRIAGQLDVGTVFINGPSRPDPRVAFSGHKESGMGVEYGIMGLVEYCQVKSIVRYK</sequence>
<dbReference type="EC" id="1.2.1.3" evidence="3"/>
<accession>A0A507QUW1</accession>
<evidence type="ECO:0000259" key="7">
    <source>
        <dbReference type="Pfam" id="PF00171"/>
    </source>
</evidence>
<dbReference type="GO" id="GO:0004029">
    <property type="term" value="F:aldehyde dehydrogenase (NAD+) activity"/>
    <property type="evidence" value="ECO:0007669"/>
    <property type="project" value="UniProtKB-EC"/>
</dbReference>
<dbReference type="FunFam" id="3.40.605.10:FF:000007">
    <property type="entry name" value="NAD/NADP-dependent betaine aldehyde dehydrogenase"/>
    <property type="match status" value="1"/>
</dbReference>
<evidence type="ECO:0000256" key="3">
    <source>
        <dbReference type="ARBA" id="ARBA00024226"/>
    </source>
</evidence>
<dbReference type="SUPFAM" id="SSF53720">
    <property type="entry name" value="ALDH-like"/>
    <property type="match status" value="1"/>
</dbReference>